<evidence type="ECO:0000256" key="1">
    <source>
        <dbReference type="ARBA" id="ARBA00023015"/>
    </source>
</evidence>
<organism evidence="5 6">
    <name type="scientific">Halalkalibacter kiskunsagensis</name>
    <dbReference type="NCBI Taxonomy" id="1548599"/>
    <lineage>
        <taxon>Bacteria</taxon>
        <taxon>Bacillati</taxon>
        <taxon>Bacillota</taxon>
        <taxon>Bacilli</taxon>
        <taxon>Bacillales</taxon>
        <taxon>Bacillaceae</taxon>
        <taxon>Halalkalibacter</taxon>
    </lineage>
</organism>
<dbReference type="InterPro" id="IPR000835">
    <property type="entry name" value="HTH_MarR-typ"/>
</dbReference>
<keyword evidence="2" id="KW-0238">DNA-binding</keyword>
<keyword evidence="3" id="KW-0804">Transcription</keyword>
<dbReference type="Gene3D" id="1.10.10.10">
    <property type="entry name" value="Winged helix-like DNA-binding domain superfamily/Winged helix DNA-binding domain"/>
    <property type="match status" value="1"/>
</dbReference>
<keyword evidence="1" id="KW-0805">Transcription regulation</keyword>
<gene>
    <name evidence="5" type="ORF">ACFFHM_20445</name>
</gene>
<dbReference type="EMBL" id="JBHLUX010000087">
    <property type="protein sequence ID" value="MFC0472786.1"/>
    <property type="molecule type" value="Genomic_DNA"/>
</dbReference>
<accession>A0ABV6KLS1</accession>
<comment type="caution">
    <text evidence="5">The sequence shown here is derived from an EMBL/GenBank/DDBJ whole genome shotgun (WGS) entry which is preliminary data.</text>
</comment>
<protein>
    <submittedName>
        <fullName evidence="5">MarR family winged helix-turn-helix transcriptional regulator</fullName>
    </submittedName>
</protein>
<dbReference type="Pfam" id="PF01047">
    <property type="entry name" value="MarR"/>
    <property type="match status" value="1"/>
</dbReference>
<keyword evidence="6" id="KW-1185">Reference proteome</keyword>
<dbReference type="RefSeq" id="WP_335962866.1">
    <property type="nucleotide sequence ID" value="NZ_JAXBLX010000036.1"/>
</dbReference>
<dbReference type="InterPro" id="IPR011991">
    <property type="entry name" value="ArsR-like_HTH"/>
</dbReference>
<evidence type="ECO:0000259" key="4">
    <source>
        <dbReference type="PROSITE" id="PS50995"/>
    </source>
</evidence>
<proteinExistence type="predicted"/>
<dbReference type="InterPro" id="IPR036388">
    <property type="entry name" value="WH-like_DNA-bd_sf"/>
</dbReference>
<dbReference type="PANTHER" id="PTHR42756:SF1">
    <property type="entry name" value="TRANSCRIPTIONAL REPRESSOR OF EMRAB OPERON"/>
    <property type="match status" value="1"/>
</dbReference>
<dbReference type="Proteomes" id="UP001589838">
    <property type="component" value="Unassembled WGS sequence"/>
</dbReference>
<dbReference type="CDD" id="cd00090">
    <property type="entry name" value="HTH_ARSR"/>
    <property type="match status" value="1"/>
</dbReference>
<name>A0ABV6KLS1_9BACI</name>
<evidence type="ECO:0000256" key="3">
    <source>
        <dbReference type="ARBA" id="ARBA00023163"/>
    </source>
</evidence>
<dbReference type="PROSITE" id="PS50995">
    <property type="entry name" value="HTH_MARR_2"/>
    <property type="match status" value="1"/>
</dbReference>
<dbReference type="SMART" id="SM00347">
    <property type="entry name" value="HTH_MARR"/>
    <property type="match status" value="1"/>
</dbReference>
<evidence type="ECO:0000256" key="2">
    <source>
        <dbReference type="ARBA" id="ARBA00023125"/>
    </source>
</evidence>
<dbReference type="PANTHER" id="PTHR42756">
    <property type="entry name" value="TRANSCRIPTIONAL REGULATOR, MARR"/>
    <property type="match status" value="1"/>
</dbReference>
<dbReference type="InterPro" id="IPR036390">
    <property type="entry name" value="WH_DNA-bd_sf"/>
</dbReference>
<dbReference type="PRINTS" id="PR00598">
    <property type="entry name" value="HTHMARR"/>
</dbReference>
<evidence type="ECO:0000313" key="6">
    <source>
        <dbReference type="Proteomes" id="UP001589838"/>
    </source>
</evidence>
<sequence>MSKNDLERTQDVRLGLLLWFRIARFYNQSNRLSNQHVKQWGLTIAQFDLLVQVGAHQSLSQQELAEKLLVSKGNITQMLRKMEKIGLVKRKQEWRTKLISLTTQGEKLFEEVVPKQELFQASQFQTLDKEEQKQLLSLLKKLDLKKE</sequence>
<feature type="domain" description="HTH marR-type" evidence="4">
    <location>
        <begin position="15"/>
        <end position="144"/>
    </location>
</feature>
<evidence type="ECO:0000313" key="5">
    <source>
        <dbReference type="EMBL" id="MFC0472786.1"/>
    </source>
</evidence>
<reference evidence="5 6" key="1">
    <citation type="submission" date="2024-09" db="EMBL/GenBank/DDBJ databases">
        <authorList>
            <person name="Sun Q."/>
            <person name="Mori K."/>
        </authorList>
    </citation>
    <scope>NUCLEOTIDE SEQUENCE [LARGE SCALE GENOMIC DNA]</scope>
    <source>
        <strain evidence="5 6">NCAIM B.02610</strain>
    </source>
</reference>
<dbReference type="SUPFAM" id="SSF46785">
    <property type="entry name" value="Winged helix' DNA-binding domain"/>
    <property type="match status" value="1"/>
</dbReference>